<protein>
    <recommendedName>
        <fullName evidence="4">Serine/threonine protein kinase</fullName>
    </recommendedName>
</protein>
<name>A0ABV6TF24_9ACTN</name>
<dbReference type="EMBL" id="JBHMQV010000009">
    <property type="protein sequence ID" value="MFC0844394.1"/>
    <property type="molecule type" value="Genomic_DNA"/>
</dbReference>
<sequence>MKTYTALFPATGGQVAVKVIRPEYADDPRFSARFQREVAAGRKVSSAFTTPVVDAPRTAISPGWSSSWIAMNGDGGPSDKAIPVIGIEPSGRTTTFAGTSADGTPYTPAGT</sequence>
<gene>
    <name evidence="2" type="ORF">ACFH04_11870</name>
</gene>
<comment type="caution">
    <text evidence="2">The sequence shown here is derived from an EMBL/GenBank/DDBJ whole genome shotgun (WGS) entry which is preliminary data.</text>
</comment>
<keyword evidence="3" id="KW-1185">Reference proteome</keyword>
<organism evidence="2 3">
    <name type="scientific">Streptomyces noboritoensis</name>
    <dbReference type="NCBI Taxonomy" id="67337"/>
    <lineage>
        <taxon>Bacteria</taxon>
        <taxon>Bacillati</taxon>
        <taxon>Actinomycetota</taxon>
        <taxon>Actinomycetes</taxon>
        <taxon>Kitasatosporales</taxon>
        <taxon>Streptomycetaceae</taxon>
        <taxon>Streptomyces</taxon>
    </lineage>
</organism>
<proteinExistence type="predicted"/>
<evidence type="ECO:0000313" key="3">
    <source>
        <dbReference type="Proteomes" id="UP001589887"/>
    </source>
</evidence>
<dbReference type="RefSeq" id="WP_394318602.1">
    <property type="nucleotide sequence ID" value="NZ_JBHMQV010000009.1"/>
</dbReference>
<evidence type="ECO:0000313" key="2">
    <source>
        <dbReference type="EMBL" id="MFC0844394.1"/>
    </source>
</evidence>
<feature type="compositionally biased region" description="Polar residues" evidence="1">
    <location>
        <begin position="91"/>
        <end position="102"/>
    </location>
</feature>
<evidence type="ECO:0008006" key="4">
    <source>
        <dbReference type="Google" id="ProtNLM"/>
    </source>
</evidence>
<dbReference type="Gene3D" id="3.30.200.20">
    <property type="entry name" value="Phosphorylase Kinase, domain 1"/>
    <property type="match status" value="1"/>
</dbReference>
<feature type="region of interest" description="Disordered" evidence="1">
    <location>
        <begin position="89"/>
        <end position="111"/>
    </location>
</feature>
<evidence type="ECO:0000256" key="1">
    <source>
        <dbReference type="SAM" id="MobiDB-lite"/>
    </source>
</evidence>
<dbReference type="Proteomes" id="UP001589887">
    <property type="component" value="Unassembled WGS sequence"/>
</dbReference>
<reference evidence="2 3" key="1">
    <citation type="submission" date="2024-09" db="EMBL/GenBank/DDBJ databases">
        <authorList>
            <person name="Sun Q."/>
            <person name="Mori K."/>
        </authorList>
    </citation>
    <scope>NUCLEOTIDE SEQUENCE [LARGE SCALE GENOMIC DNA]</scope>
    <source>
        <strain evidence="2 3">JCM 4557</strain>
    </source>
</reference>
<accession>A0ABV6TF24</accession>